<dbReference type="SUPFAM" id="SSF160443">
    <property type="entry name" value="SMR domain-like"/>
    <property type="match status" value="1"/>
</dbReference>
<dbReference type="PROSITE" id="PS51140">
    <property type="entry name" value="CUE"/>
    <property type="match status" value="1"/>
</dbReference>
<evidence type="ECO:0000259" key="2">
    <source>
        <dbReference type="PROSITE" id="PS50828"/>
    </source>
</evidence>
<dbReference type="STRING" id="1064592.G0V6G8"/>
<reference key="2">
    <citation type="submission" date="2011-08" db="EMBL/GenBank/DDBJ databases">
        <title>Genome sequence of Naumovozyma castellii.</title>
        <authorList>
            <person name="Gordon J.L."/>
            <person name="Armisen D."/>
            <person name="Proux-Wera E."/>
            <person name="OhEigeartaigh S.S."/>
            <person name="Byrne K.P."/>
            <person name="Wolfe K.H."/>
        </authorList>
    </citation>
    <scope>NUCLEOTIDE SEQUENCE</scope>
    <source>
        <strain>Type strain:CBS 4309</strain>
    </source>
</reference>
<feature type="domain" description="Smr" evidence="2">
    <location>
        <begin position="394"/>
        <end position="490"/>
    </location>
</feature>
<evidence type="ECO:0000256" key="1">
    <source>
        <dbReference type="SAM" id="MobiDB-lite"/>
    </source>
</evidence>
<evidence type="ECO:0000313" key="5">
    <source>
        <dbReference type="Proteomes" id="UP000001640"/>
    </source>
</evidence>
<dbReference type="eggNOG" id="KOG2401">
    <property type="taxonomic scope" value="Eukaryota"/>
</dbReference>
<protein>
    <recommendedName>
        <fullName evidence="6">CUE domain-containing protein</fullName>
    </recommendedName>
</protein>
<dbReference type="RefSeq" id="XP_003673447.1">
    <property type="nucleotide sequence ID" value="XM_003673399.1"/>
</dbReference>
<feature type="domain" description="CUE" evidence="3">
    <location>
        <begin position="23"/>
        <end position="66"/>
    </location>
</feature>
<dbReference type="AlphaFoldDB" id="G0V6G8"/>
<dbReference type="GO" id="GO:0072344">
    <property type="term" value="P:rescue of stalled ribosome"/>
    <property type="evidence" value="ECO:0007669"/>
    <property type="project" value="EnsemblFungi"/>
</dbReference>
<dbReference type="FunCoup" id="G0V6G8">
    <property type="interactions" value="24"/>
</dbReference>
<feature type="compositionally biased region" description="Polar residues" evidence="1">
    <location>
        <begin position="357"/>
        <end position="372"/>
    </location>
</feature>
<evidence type="ECO:0008006" key="6">
    <source>
        <dbReference type="Google" id="ProtNLM"/>
    </source>
</evidence>
<name>G0V6G8_NAUCA</name>
<reference evidence="4 5" key="1">
    <citation type="journal article" date="2011" name="Proc. Natl. Acad. Sci. U.S.A.">
        <title>Evolutionary erosion of yeast sex chromosomes by mating-type switching accidents.</title>
        <authorList>
            <person name="Gordon J.L."/>
            <person name="Armisen D."/>
            <person name="Proux-Wera E."/>
            <person name="Oheigeartaigh S.S."/>
            <person name="Byrne K.P."/>
            <person name="Wolfe K.H."/>
        </authorList>
    </citation>
    <scope>NUCLEOTIDE SEQUENCE [LARGE SCALE GENOMIC DNA]</scope>
    <source>
        <strain evidence="5">ATCC 76901 / BCRC 22586 / CBS 4309 / NBRC 1992 / NRRL Y-12630</strain>
    </source>
</reference>
<organism evidence="4 5">
    <name type="scientific">Naumovozyma castellii</name>
    <name type="common">Yeast</name>
    <name type="synonym">Saccharomyces castellii</name>
    <dbReference type="NCBI Taxonomy" id="27288"/>
    <lineage>
        <taxon>Eukaryota</taxon>
        <taxon>Fungi</taxon>
        <taxon>Dikarya</taxon>
        <taxon>Ascomycota</taxon>
        <taxon>Saccharomycotina</taxon>
        <taxon>Saccharomycetes</taxon>
        <taxon>Saccharomycetales</taxon>
        <taxon>Saccharomycetaceae</taxon>
        <taxon>Naumovozyma</taxon>
    </lineage>
</organism>
<dbReference type="OrthoDB" id="4080456at2759"/>
<feature type="region of interest" description="Disordered" evidence="1">
    <location>
        <begin position="1"/>
        <end position="23"/>
    </location>
</feature>
<dbReference type="KEGG" id="ncs:NCAS_0A05030"/>
<dbReference type="OMA" id="NDDHESK"/>
<proteinExistence type="predicted"/>
<dbReference type="Pfam" id="PF02845">
    <property type="entry name" value="CUE"/>
    <property type="match status" value="1"/>
</dbReference>
<dbReference type="Proteomes" id="UP000001640">
    <property type="component" value="Chromosome 1"/>
</dbReference>
<dbReference type="GO" id="GO:0043130">
    <property type="term" value="F:ubiquitin binding"/>
    <property type="evidence" value="ECO:0007669"/>
    <property type="project" value="EnsemblFungi"/>
</dbReference>
<dbReference type="GeneID" id="96900545"/>
<dbReference type="CDD" id="cd14279">
    <property type="entry name" value="CUE"/>
    <property type="match status" value="1"/>
</dbReference>
<dbReference type="GO" id="GO:0022626">
    <property type="term" value="C:cytosolic ribosome"/>
    <property type="evidence" value="ECO:0007669"/>
    <property type="project" value="EnsemblFungi"/>
</dbReference>
<accession>G0V6G8</accession>
<dbReference type="PANTHER" id="PTHR46535">
    <property type="entry name" value="NEDD4-BINDING PROTEIN 2"/>
    <property type="match status" value="1"/>
</dbReference>
<dbReference type="InterPro" id="IPR052772">
    <property type="entry name" value="Endo/PolyKinase_Domain-Protein"/>
</dbReference>
<dbReference type="EMBL" id="HE576752">
    <property type="protein sequence ID" value="CCC67061.1"/>
    <property type="molecule type" value="Genomic_DNA"/>
</dbReference>
<dbReference type="SMART" id="SM00463">
    <property type="entry name" value="SMR"/>
    <property type="match status" value="1"/>
</dbReference>
<dbReference type="GO" id="GO:0031593">
    <property type="term" value="F:polyubiquitin modification-dependent protein binding"/>
    <property type="evidence" value="ECO:0007669"/>
    <property type="project" value="EnsemblFungi"/>
</dbReference>
<dbReference type="GO" id="GO:0005634">
    <property type="term" value="C:nucleus"/>
    <property type="evidence" value="ECO:0007669"/>
    <property type="project" value="TreeGrafter"/>
</dbReference>
<dbReference type="HOGENOM" id="CLU_590497_0_0_1"/>
<dbReference type="GO" id="GO:0004521">
    <property type="term" value="F:RNA endonuclease activity"/>
    <property type="evidence" value="ECO:0007669"/>
    <property type="project" value="EnsemblFungi"/>
</dbReference>
<evidence type="ECO:0000259" key="3">
    <source>
        <dbReference type="PROSITE" id="PS51140"/>
    </source>
</evidence>
<evidence type="ECO:0000313" key="4">
    <source>
        <dbReference type="EMBL" id="CCC67061.1"/>
    </source>
</evidence>
<gene>
    <name evidence="4" type="primary">NCAS0A05030</name>
    <name evidence="4" type="ordered locus">NCAS_0A05030</name>
</gene>
<dbReference type="InParanoid" id="G0V6G8"/>
<dbReference type="Gene3D" id="3.30.1370.110">
    <property type="match status" value="1"/>
</dbReference>
<dbReference type="GO" id="GO:0070966">
    <property type="term" value="P:nuclear-transcribed mRNA catabolic process, no-go decay"/>
    <property type="evidence" value="ECO:0007669"/>
    <property type="project" value="EnsemblFungi"/>
</dbReference>
<feature type="region of interest" description="Disordered" evidence="1">
    <location>
        <begin position="350"/>
        <end position="373"/>
    </location>
</feature>
<dbReference type="InterPro" id="IPR002625">
    <property type="entry name" value="Smr_dom"/>
</dbReference>
<dbReference type="PROSITE" id="PS50828">
    <property type="entry name" value="SMR"/>
    <property type="match status" value="1"/>
</dbReference>
<dbReference type="InterPro" id="IPR003892">
    <property type="entry name" value="CUE"/>
</dbReference>
<dbReference type="Gene3D" id="1.10.8.10">
    <property type="entry name" value="DNA helicase RuvA subunit, C-terminal domain"/>
    <property type="match status" value="1"/>
</dbReference>
<sequence length="490" mass="55739">MSDDDSKLNQATDPSSSSSTSSSNDELLSILVSMFPDKPIDILHNALISSSNDIELACSIILSDPINAIDETIDSHRNEKGMPLTELIEMFPNIDANKIRLLYKDEKFKNADDLISELLNFELLSMEDKNEQENAEWSIKNNEPNDKVVSKKNSWNSMRANIDTIVQYTMVSKGRAREAFLNNQFNTVLAIIDIINNLHPNERKTEKILPFTTGKNHSYAGSRVQTNRGFAHPMIRTNRQANMYTSLTSDAEQHSDEDNKTEPAQFIYSLQNKKVIELQELVNGNLTLKSISPKFYRQCIIYYNGDVDKTLALALYIIKNNMANATFTTARDTVDINFIEVNYKKQPKYDSYKKNMKPSNSKPETRGASSLLNEPKGIREGTQMISRLFETYSLDFHGFLPSTAVELLKKALEIWWGEELSEREMNAKRSITNNKALYVKPLTVITGRGMHSVGGISKVRVQVKKYLTSNNYIFWEEPSFFTIEGKKSSK</sequence>
<dbReference type="PANTHER" id="PTHR46535:SF1">
    <property type="entry name" value="NEDD4-BINDING PROTEIN 2"/>
    <property type="match status" value="1"/>
</dbReference>
<keyword evidence="5" id="KW-1185">Reference proteome</keyword>
<dbReference type="InterPro" id="IPR036063">
    <property type="entry name" value="Smr_dom_sf"/>
</dbReference>